<dbReference type="AlphaFoldDB" id="A0ABD1AZ54"/>
<evidence type="ECO:0008006" key="4">
    <source>
        <dbReference type="Google" id="ProtNLM"/>
    </source>
</evidence>
<keyword evidence="1" id="KW-0732">Signal</keyword>
<sequence length="86" mass="9805">MIASELRCLLWAVNSMLDLHFLDGAAVQAINNPKDWPKYRSLIDRLWKACSRFRSCQVKLSSVNVNSAARKIAKSVTHEGRVRSYL</sequence>
<evidence type="ECO:0000256" key="1">
    <source>
        <dbReference type="SAM" id="SignalP"/>
    </source>
</evidence>
<keyword evidence="3" id="KW-1185">Reference proteome</keyword>
<dbReference type="EMBL" id="JBANAX010000525">
    <property type="protein sequence ID" value="KAL1205015.1"/>
    <property type="molecule type" value="Genomic_DNA"/>
</dbReference>
<feature type="signal peptide" evidence="1">
    <location>
        <begin position="1"/>
        <end position="24"/>
    </location>
</feature>
<comment type="caution">
    <text evidence="2">The sequence shown here is derived from an EMBL/GenBank/DDBJ whole genome shotgun (WGS) entry which is preliminary data.</text>
</comment>
<accession>A0ABD1AZ54</accession>
<gene>
    <name evidence="2" type="ORF">V5N11_016362</name>
</gene>
<evidence type="ECO:0000313" key="3">
    <source>
        <dbReference type="Proteomes" id="UP001558713"/>
    </source>
</evidence>
<feature type="chain" id="PRO_5044859396" description="RNase H type-1 domain-containing protein" evidence="1">
    <location>
        <begin position="25"/>
        <end position="86"/>
    </location>
</feature>
<organism evidence="2 3">
    <name type="scientific">Cardamine amara subsp. amara</name>
    <dbReference type="NCBI Taxonomy" id="228776"/>
    <lineage>
        <taxon>Eukaryota</taxon>
        <taxon>Viridiplantae</taxon>
        <taxon>Streptophyta</taxon>
        <taxon>Embryophyta</taxon>
        <taxon>Tracheophyta</taxon>
        <taxon>Spermatophyta</taxon>
        <taxon>Magnoliopsida</taxon>
        <taxon>eudicotyledons</taxon>
        <taxon>Gunneridae</taxon>
        <taxon>Pentapetalae</taxon>
        <taxon>rosids</taxon>
        <taxon>malvids</taxon>
        <taxon>Brassicales</taxon>
        <taxon>Brassicaceae</taxon>
        <taxon>Cardamineae</taxon>
        <taxon>Cardamine</taxon>
    </lineage>
</organism>
<proteinExistence type="predicted"/>
<evidence type="ECO:0000313" key="2">
    <source>
        <dbReference type="EMBL" id="KAL1205015.1"/>
    </source>
</evidence>
<dbReference type="Proteomes" id="UP001558713">
    <property type="component" value="Unassembled WGS sequence"/>
</dbReference>
<protein>
    <recommendedName>
        <fullName evidence="4">RNase H type-1 domain-containing protein</fullName>
    </recommendedName>
</protein>
<reference evidence="2 3" key="1">
    <citation type="submission" date="2024-04" db="EMBL/GenBank/DDBJ databases">
        <title>Genome assembly C_amara_ONT_v2.</title>
        <authorList>
            <person name="Yant L."/>
            <person name="Moore C."/>
            <person name="Slenker M."/>
        </authorList>
    </citation>
    <scope>NUCLEOTIDE SEQUENCE [LARGE SCALE GENOMIC DNA]</scope>
    <source>
        <tissue evidence="2">Leaf</tissue>
    </source>
</reference>
<name>A0ABD1AZ54_CARAN</name>